<protein>
    <submittedName>
        <fullName evidence="3">Uncharacterized protein</fullName>
    </submittedName>
</protein>
<reference evidence="3" key="1">
    <citation type="submission" date="2023-07" db="EMBL/GenBank/DDBJ databases">
        <title>Chromosome-level Genome Assembly of Striped Snakehead (Channa striata).</title>
        <authorList>
            <person name="Liu H."/>
        </authorList>
    </citation>
    <scope>NUCLEOTIDE SEQUENCE</scope>
    <source>
        <strain evidence="3">Gz</strain>
        <tissue evidence="3">Muscle</tissue>
    </source>
</reference>
<gene>
    <name evidence="3" type="ORF">Q5P01_008029</name>
</gene>
<name>A0AA88N7S3_CHASR</name>
<evidence type="ECO:0000256" key="2">
    <source>
        <dbReference type="SAM" id="Phobius"/>
    </source>
</evidence>
<dbReference type="Proteomes" id="UP001187415">
    <property type="component" value="Unassembled WGS sequence"/>
</dbReference>
<comment type="caution">
    <text evidence="3">The sequence shown here is derived from an EMBL/GenBank/DDBJ whole genome shotgun (WGS) entry which is preliminary data.</text>
</comment>
<sequence>MPSAVSLQRAFSWNLSHDITVSAGLCNHGDGVVMALIVLFSPVPITLLLMGLIFFCSHTINERESLQLQEQKTTVHAEATSAAADQETVDQSKTGVISGLNCNTNTKLLHRASKYSKHSLKSSVLLNVSKSLSGEHSSGESVVQSNENPECHEQRQSPKQRLGETK</sequence>
<evidence type="ECO:0000313" key="3">
    <source>
        <dbReference type="EMBL" id="KAK2851753.1"/>
    </source>
</evidence>
<proteinExistence type="predicted"/>
<evidence type="ECO:0000313" key="4">
    <source>
        <dbReference type="Proteomes" id="UP001187415"/>
    </source>
</evidence>
<evidence type="ECO:0000256" key="1">
    <source>
        <dbReference type="SAM" id="MobiDB-lite"/>
    </source>
</evidence>
<dbReference type="EMBL" id="JAUPFM010000005">
    <property type="protein sequence ID" value="KAK2851753.1"/>
    <property type="molecule type" value="Genomic_DNA"/>
</dbReference>
<feature type="compositionally biased region" description="Polar residues" evidence="1">
    <location>
        <begin position="134"/>
        <end position="148"/>
    </location>
</feature>
<accession>A0AA88N7S3</accession>
<dbReference type="AlphaFoldDB" id="A0AA88N7S3"/>
<keyword evidence="2" id="KW-0472">Membrane</keyword>
<keyword evidence="4" id="KW-1185">Reference proteome</keyword>
<feature type="transmembrane region" description="Helical" evidence="2">
    <location>
        <begin position="32"/>
        <end position="55"/>
    </location>
</feature>
<keyword evidence="2" id="KW-0812">Transmembrane</keyword>
<feature type="region of interest" description="Disordered" evidence="1">
    <location>
        <begin position="134"/>
        <end position="166"/>
    </location>
</feature>
<feature type="compositionally biased region" description="Basic and acidic residues" evidence="1">
    <location>
        <begin position="149"/>
        <end position="166"/>
    </location>
</feature>
<keyword evidence="2" id="KW-1133">Transmembrane helix</keyword>
<organism evidence="3 4">
    <name type="scientific">Channa striata</name>
    <name type="common">Snakehead murrel</name>
    <name type="synonym">Ophicephalus striatus</name>
    <dbReference type="NCBI Taxonomy" id="64152"/>
    <lineage>
        <taxon>Eukaryota</taxon>
        <taxon>Metazoa</taxon>
        <taxon>Chordata</taxon>
        <taxon>Craniata</taxon>
        <taxon>Vertebrata</taxon>
        <taxon>Euteleostomi</taxon>
        <taxon>Actinopterygii</taxon>
        <taxon>Neopterygii</taxon>
        <taxon>Teleostei</taxon>
        <taxon>Neoteleostei</taxon>
        <taxon>Acanthomorphata</taxon>
        <taxon>Anabantaria</taxon>
        <taxon>Anabantiformes</taxon>
        <taxon>Channoidei</taxon>
        <taxon>Channidae</taxon>
        <taxon>Channa</taxon>
    </lineage>
</organism>